<evidence type="ECO:0000256" key="6">
    <source>
        <dbReference type="ARBA" id="ARBA00022840"/>
    </source>
</evidence>
<dbReference type="Pfam" id="PF07730">
    <property type="entry name" value="HisKA_3"/>
    <property type="match status" value="1"/>
</dbReference>
<dbReference type="InterPro" id="IPR003018">
    <property type="entry name" value="GAF"/>
</dbReference>
<dbReference type="CDD" id="cd16917">
    <property type="entry name" value="HATPase_UhpB-NarQ-NarX-like"/>
    <property type="match status" value="1"/>
</dbReference>
<comment type="catalytic activity">
    <reaction evidence="1">
        <text>ATP + protein L-histidine = ADP + protein N-phospho-L-histidine.</text>
        <dbReference type="EC" id="2.7.13.3"/>
    </reaction>
</comment>
<keyword evidence="10" id="KW-1185">Reference proteome</keyword>
<evidence type="ECO:0000256" key="4">
    <source>
        <dbReference type="ARBA" id="ARBA00022741"/>
    </source>
</evidence>
<dbReference type="GO" id="GO:0005524">
    <property type="term" value="F:ATP binding"/>
    <property type="evidence" value="ECO:0007669"/>
    <property type="project" value="UniProtKB-KW"/>
</dbReference>
<dbReference type="Pfam" id="PF02518">
    <property type="entry name" value="HATPase_c"/>
    <property type="match status" value="1"/>
</dbReference>
<dbReference type="EC" id="2.7.13.3" evidence="2"/>
<evidence type="ECO:0000256" key="3">
    <source>
        <dbReference type="ARBA" id="ARBA00022679"/>
    </source>
</evidence>
<evidence type="ECO:0000256" key="1">
    <source>
        <dbReference type="ARBA" id="ARBA00000085"/>
    </source>
</evidence>
<keyword evidence="5 9" id="KW-0418">Kinase</keyword>
<reference evidence="9 10" key="1">
    <citation type="submission" date="2019-03" db="EMBL/GenBank/DDBJ databases">
        <authorList>
            <person name="He R.-H."/>
        </authorList>
    </citation>
    <scope>NUCLEOTIDE SEQUENCE [LARGE SCALE GENOMIC DNA]</scope>
    <source>
        <strain evidence="10">SH 714</strain>
    </source>
</reference>
<sequence length="480" mass="54841">MISDYNQTKTLKTIAEVLNQSYERESMLQTVLDSFLDITHFEAGWIFLGDGPDMTLAADSGLPEALLVDDKAPMCGSDSCYCLSKYRQQRLNEAINIMTCKRLEEAIQESKFDTGGFTHHATVPIISENKRYGVFNVSAPHRDQFEESELELLQSIALQVTHALKRIDLFELEEKRNNNLQTLHKLSTAMRSIDYLPDLENYINQDLVGKLHISGIEINSQSIQCLYGNRTEHLFEYKINQLNGEIFIYSDQLLSSVEKEIYTLLGQNIELTLKDISIKRREREIIQLQEREMLAQELHDTVNQLLYSMTATSSALKVMNDNKELNEPIDDLNQLASQALKEMRELIENKKSQVLEQGLLRALDDYAKQLNIELNTNAKGSSNIPPYIEENLYKIGREALHNIYKHANTQKANVELIREYDEIKFSITDQGAGFNMETNSNNYGISGMQDRVYNLNGHIQIESSKGDGVSITISIPIKRR</sequence>
<keyword evidence="7" id="KW-0902">Two-component regulatory system</keyword>
<organism evidence="9 10">
    <name type="scientific">Filobacillus milosensis</name>
    <dbReference type="NCBI Taxonomy" id="94137"/>
    <lineage>
        <taxon>Bacteria</taxon>
        <taxon>Bacillati</taxon>
        <taxon>Bacillota</taxon>
        <taxon>Bacilli</taxon>
        <taxon>Bacillales</taxon>
        <taxon>Bacillaceae</taxon>
        <taxon>Filobacillus</taxon>
    </lineage>
</organism>
<keyword evidence="4" id="KW-0547">Nucleotide-binding</keyword>
<dbReference type="GO" id="GO:0000155">
    <property type="term" value="F:phosphorelay sensor kinase activity"/>
    <property type="evidence" value="ECO:0007669"/>
    <property type="project" value="InterPro"/>
</dbReference>
<dbReference type="InterPro" id="IPR050482">
    <property type="entry name" value="Sensor_HK_TwoCompSys"/>
</dbReference>
<evidence type="ECO:0000256" key="2">
    <source>
        <dbReference type="ARBA" id="ARBA00012438"/>
    </source>
</evidence>
<dbReference type="EMBL" id="SOPW01000006">
    <property type="protein sequence ID" value="TFB22139.1"/>
    <property type="molecule type" value="Genomic_DNA"/>
</dbReference>
<evidence type="ECO:0000313" key="9">
    <source>
        <dbReference type="EMBL" id="TFB22139.1"/>
    </source>
</evidence>
<evidence type="ECO:0000256" key="5">
    <source>
        <dbReference type="ARBA" id="ARBA00022777"/>
    </source>
</evidence>
<evidence type="ECO:0000313" key="10">
    <source>
        <dbReference type="Proteomes" id="UP000297975"/>
    </source>
</evidence>
<dbReference type="SUPFAM" id="SSF55781">
    <property type="entry name" value="GAF domain-like"/>
    <property type="match status" value="1"/>
</dbReference>
<dbReference type="OrthoDB" id="9795828at2"/>
<proteinExistence type="predicted"/>
<evidence type="ECO:0000259" key="8">
    <source>
        <dbReference type="PROSITE" id="PS50109"/>
    </source>
</evidence>
<dbReference type="Proteomes" id="UP000297975">
    <property type="component" value="Unassembled WGS sequence"/>
</dbReference>
<dbReference type="InterPro" id="IPR036890">
    <property type="entry name" value="HATPase_C_sf"/>
</dbReference>
<dbReference type="InterPro" id="IPR003594">
    <property type="entry name" value="HATPase_dom"/>
</dbReference>
<dbReference type="InterPro" id="IPR005467">
    <property type="entry name" value="His_kinase_dom"/>
</dbReference>
<name>A0A4Y8ILF8_9BACI</name>
<dbReference type="PANTHER" id="PTHR24421:SF40">
    <property type="entry name" value="SENSOR HISTIDINE KINASE YHCY"/>
    <property type="match status" value="1"/>
</dbReference>
<dbReference type="InterPro" id="IPR029016">
    <property type="entry name" value="GAF-like_dom_sf"/>
</dbReference>
<dbReference type="InterPro" id="IPR011712">
    <property type="entry name" value="Sig_transdc_His_kin_sub3_dim/P"/>
</dbReference>
<evidence type="ECO:0000256" key="7">
    <source>
        <dbReference type="ARBA" id="ARBA00023012"/>
    </source>
</evidence>
<feature type="domain" description="Histidine kinase" evidence="8">
    <location>
        <begin position="293"/>
        <end position="479"/>
    </location>
</feature>
<protein>
    <recommendedName>
        <fullName evidence="2">histidine kinase</fullName>
        <ecNumber evidence="2">2.7.13.3</ecNumber>
    </recommendedName>
</protein>
<dbReference type="AlphaFoldDB" id="A0A4Y8ILF8"/>
<dbReference type="Gene3D" id="3.30.450.40">
    <property type="match status" value="1"/>
</dbReference>
<dbReference type="PROSITE" id="PS50109">
    <property type="entry name" value="HIS_KIN"/>
    <property type="match status" value="1"/>
</dbReference>
<accession>A0A4Y8ILF8</accession>
<keyword evidence="6" id="KW-0067">ATP-binding</keyword>
<dbReference type="GO" id="GO:0046983">
    <property type="term" value="F:protein dimerization activity"/>
    <property type="evidence" value="ECO:0007669"/>
    <property type="project" value="InterPro"/>
</dbReference>
<dbReference type="SUPFAM" id="SSF55874">
    <property type="entry name" value="ATPase domain of HSP90 chaperone/DNA topoisomerase II/histidine kinase"/>
    <property type="match status" value="1"/>
</dbReference>
<keyword evidence="3" id="KW-0808">Transferase</keyword>
<dbReference type="PANTHER" id="PTHR24421">
    <property type="entry name" value="NITRATE/NITRITE SENSOR PROTEIN NARX-RELATED"/>
    <property type="match status" value="1"/>
</dbReference>
<comment type="caution">
    <text evidence="9">The sequence shown here is derived from an EMBL/GenBank/DDBJ whole genome shotgun (WGS) entry which is preliminary data.</text>
</comment>
<dbReference type="Gene3D" id="1.20.5.1930">
    <property type="match status" value="1"/>
</dbReference>
<dbReference type="GO" id="GO:0016020">
    <property type="term" value="C:membrane"/>
    <property type="evidence" value="ECO:0007669"/>
    <property type="project" value="InterPro"/>
</dbReference>
<dbReference type="Gene3D" id="3.30.565.10">
    <property type="entry name" value="Histidine kinase-like ATPase, C-terminal domain"/>
    <property type="match status" value="1"/>
</dbReference>
<dbReference type="RefSeq" id="WP_134339811.1">
    <property type="nucleotide sequence ID" value="NZ_SOPW01000006.1"/>
</dbReference>
<gene>
    <name evidence="9" type="ORF">E3U55_07500</name>
</gene>
<dbReference type="Pfam" id="PF13185">
    <property type="entry name" value="GAF_2"/>
    <property type="match status" value="1"/>
</dbReference>